<feature type="coiled-coil region" evidence="1">
    <location>
        <begin position="41"/>
        <end position="68"/>
    </location>
</feature>
<organism evidence="3 4">
    <name type="scientific">Ectopseudomonas toyotomiensis</name>
    <dbReference type="NCBI Taxonomy" id="554344"/>
    <lineage>
        <taxon>Bacteria</taxon>
        <taxon>Pseudomonadati</taxon>
        <taxon>Pseudomonadota</taxon>
        <taxon>Gammaproteobacteria</taxon>
        <taxon>Pseudomonadales</taxon>
        <taxon>Pseudomonadaceae</taxon>
        <taxon>Ectopseudomonas</taxon>
    </lineage>
</organism>
<protein>
    <submittedName>
        <fullName evidence="3">Arc family DNA-binding protein</fullName>
    </submittedName>
</protein>
<name>A0AA42II98_9GAMM</name>
<dbReference type="RefSeq" id="WP_196456257.1">
    <property type="nucleotide sequence ID" value="NZ_JACFYY010000001.1"/>
</dbReference>
<dbReference type="InterPro" id="IPR013321">
    <property type="entry name" value="Arc_rbn_hlx_hlx"/>
</dbReference>
<dbReference type="GO" id="GO:0006355">
    <property type="term" value="P:regulation of DNA-templated transcription"/>
    <property type="evidence" value="ECO:0007669"/>
    <property type="project" value="InterPro"/>
</dbReference>
<evidence type="ECO:0000256" key="1">
    <source>
        <dbReference type="SAM" id="Coils"/>
    </source>
</evidence>
<comment type="caution">
    <text evidence="3">The sequence shown here is derived from an EMBL/GenBank/DDBJ whole genome shotgun (WGS) entry which is preliminary data.</text>
</comment>
<dbReference type="GO" id="GO:0003677">
    <property type="term" value="F:DNA binding"/>
    <property type="evidence" value="ECO:0007669"/>
    <property type="project" value="UniProtKB-KW"/>
</dbReference>
<dbReference type="AlphaFoldDB" id="A0AA42II98"/>
<feature type="domain" description="Arc-like DNA binding" evidence="2">
    <location>
        <begin position="4"/>
        <end position="46"/>
    </location>
</feature>
<dbReference type="Pfam" id="PF03869">
    <property type="entry name" value="Arc"/>
    <property type="match status" value="1"/>
</dbReference>
<dbReference type="SUPFAM" id="SSF47598">
    <property type="entry name" value="Ribbon-helix-helix"/>
    <property type="match status" value="1"/>
</dbReference>
<dbReference type="Gene3D" id="1.10.1220.10">
    <property type="entry name" value="Met repressor-like"/>
    <property type="match status" value="1"/>
</dbReference>
<reference evidence="3" key="1">
    <citation type="submission" date="2022-09" db="EMBL/GenBank/DDBJ databases">
        <title>Intensive care unit water sources are persistently colonized with multi-drug resistant bacteria and are the site of extensive horizontal gene transfer of antibiotic resistance genes.</title>
        <authorList>
            <person name="Diorio-Toth L."/>
        </authorList>
    </citation>
    <scope>NUCLEOTIDE SEQUENCE</scope>
    <source>
        <strain evidence="3">GD03863</strain>
    </source>
</reference>
<gene>
    <name evidence="3" type="ORF">N5D41_00315</name>
</gene>
<accession>A0AA42II98</accession>
<sequence length="69" mass="7657">MGNSRTADKFVVRMPDGVRSRVEAAADLDHTSMNTFVVQAIEEKLARAKRQELLLDALERQVESQGAKA</sequence>
<keyword evidence="3" id="KW-0238">DNA-binding</keyword>
<dbReference type="Proteomes" id="UP001161137">
    <property type="component" value="Unassembled WGS sequence"/>
</dbReference>
<dbReference type="EMBL" id="JAOCDH010000001">
    <property type="protein sequence ID" value="MDH0699928.1"/>
    <property type="molecule type" value="Genomic_DNA"/>
</dbReference>
<dbReference type="InterPro" id="IPR005569">
    <property type="entry name" value="Arc_DNA-bd_dom"/>
</dbReference>
<evidence type="ECO:0000313" key="4">
    <source>
        <dbReference type="Proteomes" id="UP001161137"/>
    </source>
</evidence>
<keyword evidence="1" id="KW-0175">Coiled coil</keyword>
<proteinExistence type="predicted"/>
<evidence type="ECO:0000313" key="3">
    <source>
        <dbReference type="EMBL" id="MDH0699928.1"/>
    </source>
</evidence>
<evidence type="ECO:0000259" key="2">
    <source>
        <dbReference type="Pfam" id="PF03869"/>
    </source>
</evidence>
<dbReference type="InterPro" id="IPR010985">
    <property type="entry name" value="Ribbon_hlx_hlx"/>
</dbReference>